<accession>A0A225M3N7</accession>
<comment type="caution">
    <text evidence="3">The sequence shown here is derived from an EMBL/GenBank/DDBJ whole genome shotgun (WGS) entry which is preliminary data.</text>
</comment>
<evidence type="ECO:0000256" key="2">
    <source>
        <dbReference type="SAM" id="SignalP"/>
    </source>
</evidence>
<organism evidence="3 4">
    <name type="scientific">Candidimonas nitroreducens</name>
    <dbReference type="NCBI Taxonomy" id="683354"/>
    <lineage>
        <taxon>Bacteria</taxon>
        <taxon>Pseudomonadati</taxon>
        <taxon>Pseudomonadota</taxon>
        <taxon>Betaproteobacteria</taxon>
        <taxon>Burkholderiales</taxon>
        <taxon>Alcaligenaceae</taxon>
        <taxon>Candidimonas</taxon>
    </lineage>
</organism>
<dbReference type="OrthoDB" id="7252432at2"/>
<dbReference type="Gene3D" id="3.40.190.150">
    <property type="entry name" value="Bordetella uptake gene, domain 1"/>
    <property type="match status" value="1"/>
</dbReference>
<proteinExistence type="inferred from homology"/>
<dbReference type="Pfam" id="PF03401">
    <property type="entry name" value="TctC"/>
    <property type="match status" value="1"/>
</dbReference>
<dbReference type="InterPro" id="IPR005064">
    <property type="entry name" value="BUG"/>
</dbReference>
<dbReference type="InterPro" id="IPR042100">
    <property type="entry name" value="Bug_dom1"/>
</dbReference>
<keyword evidence="4" id="KW-1185">Reference proteome</keyword>
<dbReference type="Gene3D" id="3.40.190.10">
    <property type="entry name" value="Periplasmic binding protein-like II"/>
    <property type="match status" value="1"/>
</dbReference>
<dbReference type="RefSeq" id="WP_088606004.1">
    <property type="nucleotide sequence ID" value="NZ_NJIH01000020.1"/>
</dbReference>
<comment type="similarity">
    <text evidence="1">Belongs to the UPF0065 (bug) family.</text>
</comment>
<dbReference type="EMBL" id="NJIH01000020">
    <property type="protein sequence ID" value="OWT53569.1"/>
    <property type="molecule type" value="Genomic_DNA"/>
</dbReference>
<dbReference type="Proteomes" id="UP000214603">
    <property type="component" value="Unassembled WGS sequence"/>
</dbReference>
<name>A0A225M3N7_9BURK</name>
<feature type="signal peptide" evidence="2">
    <location>
        <begin position="1"/>
        <end position="30"/>
    </location>
</feature>
<evidence type="ECO:0000313" key="3">
    <source>
        <dbReference type="EMBL" id="OWT53569.1"/>
    </source>
</evidence>
<feature type="chain" id="PRO_5012533476" evidence="2">
    <location>
        <begin position="31"/>
        <end position="330"/>
    </location>
</feature>
<gene>
    <name evidence="3" type="ORF">CEY11_24210</name>
</gene>
<dbReference type="PANTHER" id="PTHR42928:SF5">
    <property type="entry name" value="BLR1237 PROTEIN"/>
    <property type="match status" value="1"/>
</dbReference>
<reference evidence="4" key="1">
    <citation type="submission" date="2017-06" db="EMBL/GenBank/DDBJ databases">
        <title>Herbaspirillum phytohormonus sp. nov., isolated from the root nodule of Robinia pseudoacacia in lead-zinc mine.</title>
        <authorList>
            <person name="Fan M."/>
            <person name="Lin Y."/>
        </authorList>
    </citation>
    <scope>NUCLEOTIDE SEQUENCE [LARGE SCALE GENOMIC DNA]</scope>
    <source>
        <strain evidence="4">SC-089</strain>
    </source>
</reference>
<evidence type="ECO:0000256" key="1">
    <source>
        <dbReference type="ARBA" id="ARBA00006987"/>
    </source>
</evidence>
<dbReference type="PIRSF" id="PIRSF017082">
    <property type="entry name" value="YflP"/>
    <property type="match status" value="1"/>
</dbReference>
<dbReference type="AlphaFoldDB" id="A0A225M3N7"/>
<protein>
    <submittedName>
        <fullName evidence="3">LacI family transcriptional regulator</fullName>
    </submittedName>
</protein>
<dbReference type="SUPFAM" id="SSF53850">
    <property type="entry name" value="Periplasmic binding protein-like II"/>
    <property type="match status" value="1"/>
</dbReference>
<sequence length="330" mass="34252">MSTNCFSILKCVAAGAFAAALICVAGPAGAEGGYPSRPIRISVPFSPGGSTDLLARGLAKYMTQTWSQSVVVENRPGAAGILALNEALKAPPDGYSLVVHSDGYSIAPAIYSKLPYDVKKDFTPLALLARTANVVLVSVHSPYHSLQQLIDAGAKPHALSFATAGVGSAQHMQAATFSAMAHINDPVHVPFKGTPEALNAVMNGSVDFIFAPMSNAIPLIEAGKVRPLAISTRERSPLIPSVPAVAEAGVPGFAAEQWWGLFAPSKVPEDVKHRLEAVAAAALKTPAMRKLIANLSSTPGDLVGKDFAALVDASIAGNVAAATSYHIRVR</sequence>
<dbReference type="PANTHER" id="PTHR42928">
    <property type="entry name" value="TRICARBOXYLATE-BINDING PROTEIN"/>
    <property type="match status" value="1"/>
</dbReference>
<evidence type="ECO:0000313" key="4">
    <source>
        <dbReference type="Proteomes" id="UP000214603"/>
    </source>
</evidence>
<keyword evidence="2" id="KW-0732">Signal</keyword>